<dbReference type="Proteomes" id="UP000886998">
    <property type="component" value="Unassembled WGS sequence"/>
</dbReference>
<protein>
    <submittedName>
        <fullName evidence="1">Uncharacterized protein</fullName>
    </submittedName>
</protein>
<sequence length="119" mass="13280">MSSQISNERIQVRPKGAFVQTYFIGWHISHDRINPLGTTPIRPLIYSGVGMSPRHTILALGQRFFSCSLSFKVTSMASQRTSPHPLRVGNDFVKLPTAASVPLMHEGLFVLSDFFSYPT</sequence>
<evidence type="ECO:0000313" key="1">
    <source>
        <dbReference type="EMBL" id="GFY59377.1"/>
    </source>
</evidence>
<comment type="caution">
    <text evidence="1">The sequence shown here is derived from an EMBL/GenBank/DDBJ whole genome shotgun (WGS) entry which is preliminary data.</text>
</comment>
<dbReference type="EMBL" id="BMAV01012593">
    <property type="protein sequence ID" value="GFY59377.1"/>
    <property type="molecule type" value="Genomic_DNA"/>
</dbReference>
<accession>A0A8X6XSF3</accession>
<evidence type="ECO:0000313" key="2">
    <source>
        <dbReference type="Proteomes" id="UP000886998"/>
    </source>
</evidence>
<gene>
    <name evidence="1" type="ORF">TNIN_492451</name>
</gene>
<keyword evidence="2" id="KW-1185">Reference proteome</keyword>
<dbReference type="AlphaFoldDB" id="A0A8X6XSF3"/>
<name>A0A8X6XSF3_9ARAC</name>
<proteinExistence type="predicted"/>
<organism evidence="1 2">
    <name type="scientific">Trichonephila inaurata madagascariensis</name>
    <dbReference type="NCBI Taxonomy" id="2747483"/>
    <lineage>
        <taxon>Eukaryota</taxon>
        <taxon>Metazoa</taxon>
        <taxon>Ecdysozoa</taxon>
        <taxon>Arthropoda</taxon>
        <taxon>Chelicerata</taxon>
        <taxon>Arachnida</taxon>
        <taxon>Araneae</taxon>
        <taxon>Araneomorphae</taxon>
        <taxon>Entelegynae</taxon>
        <taxon>Araneoidea</taxon>
        <taxon>Nephilidae</taxon>
        <taxon>Trichonephila</taxon>
        <taxon>Trichonephila inaurata</taxon>
    </lineage>
</organism>
<reference evidence="1" key="1">
    <citation type="submission" date="2020-08" db="EMBL/GenBank/DDBJ databases">
        <title>Multicomponent nature underlies the extraordinary mechanical properties of spider dragline silk.</title>
        <authorList>
            <person name="Kono N."/>
            <person name="Nakamura H."/>
            <person name="Mori M."/>
            <person name="Yoshida Y."/>
            <person name="Ohtoshi R."/>
            <person name="Malay A.D."/>
            <person name="Moran D.A.P."/>
            <person name="Tomita M."/>
            <person name="Numata K."/>
            <person name="Arakawa K."/>
        </authorList>
    </citation>
    <scope>NUCLEOTIDE SEQUENCE</scope>
</reference>